<evidence type="ECO:0000313" key="2">
    <source>
        <dbReference type="Proteomes" id="UP000016584"/>
    </source>
</evidence>
<sequence length="95" mass="10977">MLHDNLILLESFLHADQYDGGAAEFHERCSCAVAQDRKTELFGIIDLDGNWCIAPSFIFLREKWGDKGLFLGQLPGEDKSFEYTYDREKRTLTKM</sequence>
<reference evidence="1 2" key="1">
    <citation type="journal article" date="2013" name="Genome Announc.">
        <title>The Draft Genome Sequence of Sphingomonas paucimobilis Strain HER1398 (Proteobacteria), Host to the Giant PAU Phage, Indicates That It Is a Member of the Genus Sphingobacterium (Bacteroidetes).</title>
        <authorList>
            <person name="White R.A.III."/>
            <person name="Suttle C.A."/>
        </authorList>
    </citation>
    <scope>NUCLEOTIDE SEQUENCE [LARGE SCALE GENOMIC DNA]</scope>
    <source>
        <strain evidence="1 2">HER1398</strain>
    </source>
</reference>
<organism evidence="1 2">
    <name type="scientific">Sphingobacterium paucimobilis HER1398</name>
    <dbReference type="NCBI Taxonomy" id="1346330"/>
    <lineage>
        <taxon>Bacteria</taxon>
        <taxon>Pseudomonadati</taxon>
        <taxon>Bacteroidota</taxon>
        <taxon>Sphingobacteriia</taxon>
        <taxon>Sphingobacteriales</taxon>
        <taxon>Sphingobacteriaceae</taxon>
        <taxon>Sphingobacterium</taxon>
    </lineage>
</organism>
<keyword evidence="2" id="KW-1185">Reference proteome</keyword>
<accession>U2HTR4</accession>
<dbReference type="AlphaFoldDB" id="U2HTR4"/>
<protein>
    <submittedName>
        <fullName evidence="1">Uncharacterized protein</fullName>
    </submittedName>
</protein>
<evidence type="ECO:0000313" key="1">
    <source>
        <dbReference type="EMBL" id="ERJ58912.1"/>
    </source>
</evidence>
<gene>
    <name evidence="1" type="ORF">M472_09025</name>
</gene>
<comment type="caution">
    <text evidence="1">The sequence shown here is derived from an EMBL/GenBank/DDBJ whole genome shotgun (WGS) entry which is preliminary data.</text>
</comment>
<name>U2HTR4_9SPHI</name>
<dbReference type="Proteomes" id="UP000016584">
    <property type="component" value="Unassembled WGS sequence"/>
</dbReference>
<proteinExistence type="predicted"/>
<dbReference type="EMBL" id="ATDL01000015">
    <property type="protein sequence ID" value="ERJ58912.1"/>
    <property type="molecule type" value="Genomic_DNA"/>
</dbReference>